<evidence type="ECO:0000259" key="1">
    <source>
        <dbReference type="Pfam" id="PF01656"/>
    </source>
</evidence>
<name>A0A936ZBI5_9HYPH</name>
<dbReference type="SUPFAM" id="SSF52540">
    <property type="entry name" value="P-loop containing nucleoside triphosphate hydrolases"/>
    <property type="match status" value="1"/>
</dbReference>
<proteinExistence type="predicted"/>
<evidence type="ECO:0000313" key="3">
    <source>
        <dbReference type="Proteomes" id="UP000605848"/>
    </source>
</evidence>
<dbReference type="RefSeq" id="WP_202063785.1">
    <property type="nucleotide sequence ID" value="NZ_JAEQMY010000055.1"/>
</dbReference>
<evidence type="ECO:0000313" key="2">
    <source>
        <dbReference type="EMBL" id="MBL0406927.1"/>
    </source>
</evidence>
<gene>
    <name evidence="2" type="ORF">JKG68_23585</name>
</gene>
<organism evidence="2 3">
    <name type="scientific">Microvirga aerilata</name>
    <dbReference type="NCBI Taxonomy" id="670292"/>
    <lineage>
        <taxon>Bacteria</taxon>
        <taxon>Pseudomonadati</taxon>
        <taxon>Pseudomonadota</taxon>
        <taxon>Alphaproteobacteria</taxon>
        <taxon>Hyphomicrobiales</taxon>
        <taxon>Methylobacteriaceae</taxon>
        <taxon>Microvirga</taxon>
    </lineage>
</organism>
<dbReference type="InterPro" id="IPR027417">
    <property type="entry name" value="P-loop_NTPase"/>
</dbReference>
<accession>A0A936ZBI5</accession>
<reference evidence="2" key="1">
    <citation type="submission" date="2021-01" db="EMBL/GenBank/DDBJ databases">
        <title>Microvirga sp.</title>
        <authorList>
            <person name="Kim M.K."/>
        </authorList>
    </citation>
    <scope>NUCLEOTIDE SEQUENCE</scope>
    <source>
        <strain evidence="2">5420S-16</strain>
    </source>
</reference>
<sequence>MTKAAKALQASASKRAILIANEKGGVGKTAWAISFVDIMRQDGVPVAAYDADGGVGGLGRLLGTRSEAGDRTAQQDPLVGVGFYNGRSERERDMLVNSIDEGHPLMVHDLAGGLLTDLTRILDAEKNLDEFLATFEDNGYRLTFVHVISNVIAASQSVGRYLKLVGDRADHVAVINRNFGKMNDDFPFWYGFVDPQGKEIGGKTRSEFLALGGVEIEFPALPAGTWAKLDALAIPFTQARGHTSLTLVERGQVQKFMREFRQSLEPARSVLGLAH</sequence>
<keyword evidence="3" id="KW-1185">Reference proteome</keyword>
<dbReference type="Gene3D" id="3.40.50.300">
    <property type="entry name" value="P-loop containing nucleotide triphosphate hydrolases"/>
    <property type="match status" value="1"/>
</dbReference>
<dbReference type="InterPro" id="IPR002586">
    <property type="entry name" value="CobQ/CobB/MinD/ParA_Nub-bd_dom"/>
</dbReference>
<dbReference type="Proteomes" id="UP000605848">
    <property type="component" value="Unassembled WGS sequence"/>
</dbReference>
<dbReference type="AlphaFoldDB" id="A0A936ZBI5"/>
<protein>
    <recommendedName>
        <fullName evidence="1">CobQ/CobB/MinD/ParA nucleotide binding domain-containing protein</fullName>
    </recommendedName>
</protein>
<dbReference type="EMBL" id="JAEQMY010000055">
    <property type="protein sequence ID" value="MBL0406927.1"/>
    <property type="molecule type" value="Genomic_DNA"/>
</dbReference>
<comment type="caution">
    <text evidence="2">The sequence shown here is derived from an EMBL/GenBank/DDBJ whole genome shotgun (WGS) entry which is preliminary data.</text>
</comment>
<dbReference type="Pfam" id="PF01656">
    <property type="entry name" value="CbiA"/>
    <property type="match status" value="1"/>
</dbReference>
<feature type="domain" description="CobQ/CobB/MinD/ParA nucleotide binding" evidence="1">
    <location>
        <begin position="17"/>
        <end position="54"/>
    </location>
</feature>